<evidence type="ECO:0008006" key="3">
    <source>
        <dbReference type="Google" id="ProtNLM"/>
    </source>
</evidence>
<reference evidence="1" key="1">
    <citation type="submission" date="2014-05" db="EMBL/GenBank/DDBJ databases">
        <authorList>
            <person name="Urmite Genomes"/>
        </authorList>
    </citation>
    <scope>NUCLEOTIDE SEQUENCE</scope>
    <source>
        <strain evidence="1">DSM 44074</strain>
    </source>
</reference>
<accession>A0AAV2WJ45</accession>
<proteinExistence type="predicted"/>
<name>A0AAV2WJ45_MYCNE</name>
<dbReference type="InterPro" id="IPR009097">
    <property type="entry name" value="Cyclic_Pdiesterase"/>
</dbReference>
<dbReference type="SUPFAM" id="SSF55144">
    <property type="entry name" value="LigT-like"/>
    <property type="match status" value="1"/>
</dbReference>
<dbReference type="AlphaFoldDB" id="A0AAV2WJ45"/>
<dbReference type="RefSeq" id="WP_030135580.1">
    <property type="nucleotide sequence ID" value="NZ_FMZG01000004.1"/>
</dbReference>
<organism evidence="1 2">
    <name type="scientific">Mycolicibacterium neoaurum</name>
    <name type="common">Mycobacterium neoaurum</name>
    <dbReference type="NCBI Taxonomy" id="1795"/>
    <lineage>
        <taxon>Bacteria</taxon>
        <taxon>Bacillati</taxon>
        <taxon>Actinomycetota</taxon>
        <taxon>Actinomycetes</taxon>
        <taxon>Mycobacteriales</taxon>
        <taxon>Mycobacteriaceae</taxon>
        <taxon>Mycolicibacterium</taxon>
    </lineage>
</organism>
<evidence type="ECO:0000313" key="1">
    <source>
        <dbReference type="EMBL" id="CDQ44246.1"/>
    </source>
</evidence>
<dbReference type="Pfam" id="PF13563">
    <property type="entry name" value="2_5_RNA_ligase2"/>
    <property type="match status" value="1"/>
</dbReference>
<sequence>MVHSVELTLDDAGDAAVRRIWTGLQDAGLPSQADHTGASNRPHTTLTVAEDISRAADTDLVAALPRLPMPCRLGAPVVFGHGRYTVALLVVPSAQLLDLHAQVHRICLPHMTSGALPHTGPGSWTPHVTVARRVAAEQLAAVCEIAAAGREIEGGFAGLRHWDGNARIVQPITG</sequence>
<dbReference type="EMBL" id="LK021338">
    <property type="protein sequence ID" value="CDQ44246.1"/>
    <property type="molecule type" value="Genomic_DNA"/>
</dbReference>
<protein>
    <recommendedName>
        <fullName evidence="3">2'-5' RNA ligase</fullName>
    </recommendedName>
</protein>
<reference evidence="1" key="2">
    <citation type="submission" date="2015-09" db="EMBL/GenBank/DDBJ databases">
        <title>Draft genome sequence of Mycobacterium neoaurum DSM 44074.</title>
        <authorList>
            <person name="Croce O."/>
            <person name="Robert C."/>
            <person name="Raoult D."/>
            <person name="Drancourt M."/>
        </authorList>
    </citation>
    <scope>NUCLEOTIDE SEQUENCE</scope>
    <source>
        <strain evidence="1">DSM 44074</strain>
    </source>
</reference>
<dbReference type="Proteomes" id="UP000028864">
    <property type="component" value="Unassembled WGS sequence"/>
</dbReference>
<gene>
    <name evidence="1" type="ORF">BN1047_02122</name>
</gene>
<dbReference type="Gene3D" id="3.90.1140.10">
    <property type="entry name" value="Cyclic phosphodiesterase"/>
    <property type="match status" value="1"/>
</dbReference>
<evidence type="ECO:0000313" key="2">
    <source>
        <dbReference type="Proteomes" id="UP000028864"/>
    </source>
</evidence>